<keyword evidence="3" id="KW-0067">ATP-binding</keyword>
<dbReference type="Pfam" id="PF00183">
    <property type="entry name" value="HSP90"/>
    <property type="match status" value="1"/>
</dbReference>
<evidence type="ECO:0000256" key="3">
    <source>
        <dbReference type="ARBA" id="ARBA00022840"/>
    </source>
</evidence>
<dbReference type="PANTHER" id="PTHR11528">
    <property type="entry name" value="HEAT SHOCK PROTEIN 90 FAMILY MEMBER"/>
    <property type="match status" value="1"/>
</dbReference>
<reference evidence="5" key="1">
    <citation type="submission" date="2018-05" db="EMBL/GenBank/DDBJ databases">
        <authorList>
            <person name="Lanie J.A."/>
            <person name="Ng W.-L."/>
            <person name="Kazmierczak K.M."/>
            <person name="Andrzejewski T.M."/>
            <person name="Davidsen T.M."/>
            <person name="Wayne K.J."/>
            <person name="Tettelin H."/>
            <person name="Glass J.I."/>
            <person name="Rusch D."/>
            <person name="Podicherti R."/>
            <person name="Tsui H.-C.T."/>
            <person name="Winkler M.E."/>
        </authorList>
    </citation>
    <scope>NUCLEOTIDE SEQUENCE</scope>
</reference>
<dbReference type="Gene3D" id="3.30.230.80">
    <property type="match status" value="1"/>
</dbReference>
<dbReference type="AlphaFoldDB" id="A0A382Z5B6"/>
<evidence type="ECO:0000256" key="2">
    <source>
        <dbReference type="ARBA" id="ARBA00022741"/>
    </source>
</evidence>
<name>A0A382Z5B6_9ZZZZ</name>
<dbReference type="GO" id="GO:0016887">
    <property type="term" value="F:ATP hydrolysis activity"/>
    <property type="evidence" value="ECO:0007669"/>
    <property type="project" value="InterPro"/>
</dbReference>
<dbReference type="GO" id="GO:0005524">
    <property type="term" value="F:ATP binding"/>
    <property type="evidence" value="ECO:0007669"/>
    <property type="project" value="UniProtKB-KW"/>
</dbReference>
<evidence type="ECO:0008006" key="6">
    <source>
        <dbReference type="Google" id="ProtNLM"/>
    </source>
</evidence>
<accession>A0A382Z5B6</accession>
<proteinExistence type="inferred from homology"/>
<dbReference type="GO" id="GO:0051082">
    <property type="term" value="F:unfolded protein binding"/>
    <property type="evidence" value="ECO:0007669"/>
    <property type="project" value="InterPro"/>
</dbReference>
<dbReference type="InterPro" id="IPR020568">
    <property type="entry name" value="Ribosomal_Su5_D2-typ_SF"/>
</dbReference>
<organism evidence="5">
    <name type="scientific">marine metagenome</name>
    <dbReference type="NCBI Taxonomy" id="408172"/>
    <lineage>
        <taxon>unclassified sequences</taxon>
        <taxon>metagenomes</taxon>
        <taxon>ecological metagenomes</taxon>
    </lineage>
</organism>
<dbReference type="Gene3D" id="3.30.565.10">
    <property type="entry name" value="Histidine kinase-like ATPase, C-terminal domain"/>
    <property type="match status" value="1"/>
</dbReference>
<feature type="non-terminal residue" evidence="5">
    <location>
        <position position="1"/>
    </location>
</feature>
<dbReference type="SUPFAM" id="SSF55874">
    <property type="entry name" value="ATPase domain of HSP90 chaperone/DNA topoisomerase II/histidine kinase"/>
    <property type="match status" value="1"/>
</dbReference>
<sequence>GTFITLKIKKGSEEFLDSMRLKSIITKYSNYIPFPIYLKDLDNKEKEEKINEGDPLWLKDKKDIKPEDYKQFYNNISFNFDEPLKTIHYNAEGVINYKALLYFPTNQPMDLFQQDRKNKIKLYVQKVFITDDCDEIIPNWLRFVPGVIDSQDISLNISREMLQNNPVIAKIKKGITNKILNELTNLSNKENETYLKFWNNFGAVIKEGLYEFNDHHDKILPLLRFQTSESDNYISLNEYLKKMKSDQKEIYYFANTDKE</sequence>
<gene>
    <name evidence="5" type="ORF">METZ01_LOCUS442782</name>
</gene>
<keyword evidence="4" id="KW-0143">Chaperone</keyword>
<comment type="similarity">
    <text evidence="1">Belongs to the heat shock protein 90 family.</text>
</comment>
<keyword evidence="2" id="KW-0547">Nucleotide-binding</keyword>
<dbReference type="Gene3D" id="3.40.50.11260">
    <property type="match status" value="1"/>
</dbReference>
<dbReference type="InterPro" id="IPR036890">
    <property type="entry name" value="HATPase_C_sf"/>
</dbReference>
<protein>
    <recommendedName>
        <fullName evidence="6">Molecular chaperone HtpG</fullName>
    </recommendedName>
</protein>
<evidence type="ECO:0000256" key="4">
    <source>
        <dbReference type="ARBA" id="ARBA00023186"/>
    </source>
</evidence>
<dbReference type="EMBL" id="UINC01180631">
    <property type="protein sequence ID" value="SVD89928.1"/>
    <property type="molecule type" value="Genomic_DNA"/>
</dbReference>
<evidence type="ECO:0000256" key="1">
    <source>
        <dbReference type="ARBA" id="ARBA00008239"/>
    </source>
</evidence>
<dbReference type="GO" id="GO:0140662">
    <property type="term" value="F:ATP-dependent protein folding chaperone"/>
    <property type="evidence" value="ECO:0007669"/>
    <property type="project" value="InterPro"/>
</dbReference>
<feature type="non-terminal residue" evidence="5">
    <location>
        <position position="259"/>
    </location>
</feature>
<dbReference type="SUPFAM" id="SSF54211">
    <property type="entry name" value="Ribosomal protein S5 domain 2-like"/>
    <property type="match status" value="1"/>
</dbReference>
<dbReference type="InterPro" id="IPR001404">
    <property type="entry name" value="Hsp90_fam"/>
</dbReference>
<evidence type="ECO:0000313" key="5">
    <source>
        <dbReference type="EMBL" id="SVD89928.1"/>
    </source>
</evidence>